<dbReference type="InterPro" id="IPR036691">
    <property type="entry name" value="Endo/exonu/phosph_ase_sf"/>
</dbReference>
<dbReference type="RefSeq" id="XP_058311087.1">
    <property type="nucleotide sequence ID" value="XM_058448743.1"/>
</dbReference>
<evidence type="ECO:0000313" key="1">
    <source>
        <dbReference type="EMBL" id="KAJ5215274.1"/>
    </source>
</evidence>
<dbReference type="GeneID" id="83176044"/>
<evidence type="ECO:0000313" key="2">
    <source>
        <dbReference type="Proteomes" id="UP001150904"/>
    </source>
</evidence>
<dbReference type="AlphaFoldDB" id="A0A9W9NAA4"/>
<comment type="caution">
    <text evidence="1">The sequence shown here is derived from an EMBL/GenBank/DDBJ whole genome shotgun (WGS) entry which is preliminary data.</text>
</comment>
<accession>A0A9W9NAA4</accession>
<reference evidence="1" key="2">
    <citation type="journal article" date="2023" name="IMA Fungus">
        <title>Comparative genomic study of the Penicillium genus elucidates a diverse pangenome and 15 lateral gene transfer events.</title>
        <authorList>
            <person name="Petersen C."/>
            <person name="Sorensen T."/>
            <person name="Nielsen M.R."/>
            <person name="Sondergaard T.E."/>
            <person name="Sorensen J.L."/>
            <person name="Fitzpatrick D.A."/>
            <person name="Frisvad J.C."/>
            <person name="Nielsen K.L."/>
        </authorList>
    </citation>
    <scope>NUCLEOTIDE SEQUENCE</scope>
    <source>
        <strain evidence="1">IBT 15544</strain>
    </source>
</reference>
<dbReference type="Proteomes" id="UP001150904">
    <property type="component" value="Unassembled WGS sequence"/>
</dbReference>
<dbReference type="SUPFAM" id="SSF56219">
    <property type="entry name" value="DNase I-like"/>
    <property type="match status" value="1"/>
</dbReference>
<dbReference type="OrthoDB" id="4233733at2759"/>
<name>A0A9W9NAA4_9EURO</name>
<proteinExistence type="predicted"/>
<protein>
    <recommendedName>
        <fullName evidence="3">Endonuclease/exonuclease/phosphatase domain-containing protein</fullName>
    </recommendedName>
</protein>
<sequence>MKSRAGMEALINDHQSQDLDVLLIQEPSITAYRTYVNHSAWRLYRPTVADTEVRIRSLIYVNRRLSTSSHRQVLCNHPDLTAVKIWSADT</sequence>
<dbReference type="EMBL" id="JAPQKR010000005">
    <property type="protein sequence ID" value="KAJ5215274.1"/>
    <property type="molecule type" value="Genomic_DNA"/>
</dbReference>
<keyword evidence="2" id="KW-1185">Reference proteome</keyword>
<reference evidence="1" key="1">
    <citation type="submission" date="2022-12" db="EMBL/GenBank/DDBJ databases">
        <authorList>
            <person name="Petersen C."/>
        </authorList>
    </citation>
    <scope>NUCLEOTIDE SEQUENCE</scope>
    <source>
        <strain evidence="1">IBT 15544</strain>
    </source>
</reference>
<organism evidence="1 2">
    <name type="scientific">Penicillium cinerascens</name>
    <dbReference type="NCBI Taxonomy" id="70096"/>
    <lineage>
        <taxon>Eukaryota</taxon>
        <taxon>Fungi</taxon>
        <taxon>Dikarya</taxon>
        <taxon>Ascomycota</taxon>
        <taxon>Pezizomycotina</taxon>
        <taxon>Eurotiomycetes</taxon>
        <taxon>Eurotiomycetidae</taxon>
        <taxon>Eurotiales</taxon>
        <taxon>Aspergillaceae</taxon>
        <taxon>Penicillium</taxon>
    </lineage>
</organism>
<gene>
    <name evidence="1" type="ORF">N7498_001681</name>
</gene>
<evidence type="ECO:0008006" key="3">
    <source>
        <dbReference type="Google" id="ProtNLM"/>
    </source>
</evidence>
<dbReference type="Gene3D" id="3.60.10.10">
    <property type="entry name" value="Endonuclease/exonuclease/phosphatase"/>
    <property type="match status" value="1"/>
</dbReference>